<dbReference type="RefSeq" id="WP_147279667.1">
    <property type="nucleotide sequence ID" value="NZ_UGQU01000001.1"/>
</dbReference>
<evidence type="ECO:0000313" key="1">
    <source>
        <dbReference type="EMBL" id="STZ55755.1"/>
    </source>
</evidence>
<accession>A0A378T7A1</accession>
<protein>
    <submittedName>
        <fullName evidence="1">Uncharacterized protein</fullName>
    </submittedName>
</protein>
<sequence>MTDIEFYQLMDVGYHFISPFCSNDKSDDGLKWINPDDFMADVKLPKSLLICKCYGLYNQAKLFLDKIADSKQYAKNTYDKIHQVQAEYDKNFAHIVLHENKELACQPIFEKFYKQNRQLHLDSKAKKLYMAYTDAINAFYFFGGKYA</sequence>
<evidence type="ECO:0000313" key="2">
    <source>
        <dbReference type="Proteomes" id="UP000254437"/>
    </source>
</evidence>
<name>A0A378T7A1_MORLA</name>
<reference evidence="1 2" key="1">
    <citation type="submission" date="2018-06" db="EMBL/GenBank/DDBJ databases">
        <authorList>
            <consortium name="Pathogen Informatics"/>
            <person name="Doyle S."/>
        </authorList>
    </citation>
    <scope>NUCLEOTIDE SEQUENCE [LARGE SCALE GENOMIC DNA]</scope>
    <source>
        <strain evidence="1 2">NCTC10359</strain>
    </source>
</reference>
<gene>
    <name evidence="1" type="ORF">NCTC10359_00351</name>
</gene>
<dbReference type="AlphaFoldDB" id="A0A378T7A1"/>
<proteinExistence type="predicted"/>
<dbReference type="Proteomes" id="UP000254437">
    <property type="component" value="Unassembled WGS sequence"/>
</dbReference>
<organism evidence="1 2">
    <name type="scientific">Moraxella lacunata</name>
    <dbReference type="NCBI Taxonomy" id="477"/>
    <lineage>
        <taxon>Bacteria</taxon>
        <taxon>Pseudomonadati</taxon>
        <taxon>Pseudomonadota</taxon>
        <taxon>Gammaproteobacteria</taxon>
        <taxon>Moraxellales</taxon>
        <taxon>Moraxellaceae</taxon>
        <taxon>Moraxella</taxon>
    </lineage>
</organism>
<dbReference type="EMBL" id="UGQU01000001">
    <property type="protein sequence ID" value="STZ55755.1"/>
    <property type="molecule type" value="Genomic_DNA"/>
</dbReference>